<dbReference type="InterPro" id="IPR051419">
    <property type="entry name" value="Lys/N-term_MeTrsfase_sf"/>
</dbReference>
<organism evidence="5 6">
    <name type="scientific">Dillenia turbinata</name>
    <dbReference type="NCBI Taxonomy" id="194707"/>
    <lineage>
        <taxon>Eukaryota</taxon>
        <taxon>Viridiplantae</taxon>
        <taxon>Streptophyta</taxon>
        <taxon>Embryophyta</taxon>
        <taxon>Tracheophyta</taxon>
        <taxon>Spermatophyta</taxon>
        <taxon>Magnoliopsida</taxon>
        <taxon>eudicotyledons</taxon>
        <taxon>Gunneridae</taxon>
        <taxon>Pentapetalae</taxon>
        <taxon>Dilleniales</taxon>
        <taxon>Dilleniaceae</taxon>
        <taxon>Dillenia</taxon>
    </lineage>
</organism>
<accession>A0AAN8UJ31</accession>
<comment type="similarity">
    <text evidence="1">Belongs to the methyltransferase superfamily.</text>
</comment>
<dbReference type="InterPro" id="IPR025714">
    <property type="entry name" value="Methyltranfer_dom"/>
</dbReference>
<dbReference type="Gene3D" id="3.40.50.150">
    <property type="entry name" value="Vaccinia Virus protein VP39"/>
    <property type="match status" value="1"/>
</dbReference>
<evidence type="ECO:0000256" key="1">
    <source>
        <dbReference type="ARBA" id="ARBA00008361"/>
    </source>
</evidence>
<sequence length="222" mass="25315">MDQPHKSTDHLPSSALAYLDPHYWDDRFSAEEHYEWFKDYFHFSHLIQPHVLELGCGNSELSDELYKDGVRDITCIDLCKVAVERMQKRLLSEEIKVLVAGMLDLPFYDERFDVVIDKGTMDVLFVDSGDPWNPHPASVAKVMAGLHGVHRILKPDGVFISISFGQSSAGQLSIIPLGKRPSLDSKGSCDANEVLYINLYHEELEPEDFQFRTNIDEMETKI</sequence>
<keyword evidence="6" id="KW-1185">Reference proteome</keyword>
<evidence type="ECO:0000256" key="2">
    <source>
        <dbReference type="ARBA" id="ARBA00022603"/>
    </source>
</evidence>
<dbReference type="GO" id="GO:0032259">
    <property type="term" value="P:methylation"/>
    <property type="evidence" value="ECO:0007669"/>
    <property type="project" value="UniProtKB-KW"/>
</dbReference>
<proteinExistence type="inferred from homology"/>
<evidence type="ECO:0000313" key="6">
    <source>
        <dbReference type="Proteomes" id="UP001370490"/>
    </source>
</evidence>
<dbReference type="CDD" id="cd02440">
    <property type="entry name" value="AdoMet_MTases"/>
    <property type="match status" value="1"/>
</dbReference>
<dbReference type="AlphaFoldDB" id="A0AAN8UJ31"/>
<dbReference type="InterPro" id="IPR029063">
    <property type="entry name" value="SAM-dependent_MTases_sf"/>
</dbReference>
<dbReference type="Pfam" id="PF13847">
    <property type="entry name" value="Methyltransf_31"/>
    <property type="match status" value="1"/>
</dbReference>
<evidence type="ECO:0000259" key="4">
    <source>
        <dbReference type="Pfam" id="PF13847"/>
    </source>
</evidence>
<comment type="caution">
    <text evidence="5">The sequence shown here is derived from an EMBL/GenBank/DDBJ whole genome shotgun (WGS) entry which is preliminary data.</text>
</comment>
<keyword evidence="2 5" id="KW-0489">Methyltransferase</keyword>
<protein>
    <submittedName>
        <fullName evidence="5">Methyltransferase type 11</fullName>
    </submittedName>
</protein>
<reference evidence="5 6" key="1">
    <citation type="submission" date="2023-12" db="EMBL/GenBank/DDBJ databases">
        <title>A high-quality genome assembly for Dillenia turbinata (Dilleniales).</title>
        <authorList>
            <person name="Chanderbali A."/>
        </authorList>
    </citation>
    <scope>NUCLEOTIDE SEQUENCE [LARGE SCALE GENOMIC DNA]</scope>
    <source>
        <strain evidence="5">LSX21</strain>
        <tissue evidence="5">Leaf</tissue>
    </source>
</reference>
<dbReference type="EMBL" id="JBAMMX010000024">
    <property type="protein sequence ID" value="KAK6916520.1"/>
    <property type="molecule type" value="Genomic_DNA"/>
</dbReference>
<name>A0AAN8UJ31_9MAGN</name>
<feature type="domain" description="Methyltransferase" evidence="4">
    <location>
        <begin position="50"/>
        <end position="165"/>
    </location>
</feature>
<dbReference type="GO" id="GO:0008168">
    <property type="term" value="F:methyltransferase activity"/>
    <property type="evidence" value="ECO:0007669"/>
    <property type="project" value="UniProtKB-KW"/>
</dbReference>
<gene>
    <name evidence="5" type="ORF">RJ641_019381</name>
</gene>
<dbReference type="PANTHER" id="PTHR12176:SF80">
    <property type="entry name" value="EEF1A LYSINE METHYLTRANSFERASE 4"/>
    <property type="match status" value="1"/>
</dbReference>
<dbReference type="PANTHER" id="PTHR12176">
    <property type="entry name" value="SAM-DEPENDENT METHYLTRANSFERASE SUPERFAMILY PROTEIN"/>
    <property type="match status" value="1"/>
</dbReference>
<dbReference type="Proteomes" id="UP001370490">
    <property type="component" value="Unassembled WGS sequence"/>
</dbReference>
<dbReference type="SUPFAM" id="SSF53335">
    <property type="entry name" value="S-adenosyl-L-methionine-dependent methyltransferases"/>
    <property type="match status" value="1"/>
</dbReference>
<keyword evidence="3" id="KW-0808">Transferase</keyword>
<evidence type="ECO:0000256" key="3">
    <source>
        <dbReference type="ARBA" id="ARBA00022679"/>
    </source>
</evidence>
<evidence type="ECO:0000313" key="5">
    <source>
        <dbReference type="EMBL" id="KAK6916520.1"/>
    </source>
</evidence>